<organism evidence="6 7">
    <name type="scientific">Aliicoccus persicus</name>
    <dbReference type="NCBI Taxonomy" id="930138"/>
    <lineage>
        <taxon>Bacteria</taxon>
        <taxon>Bacillati</taxon>
        <taxon>Bacillota</taxon>
        <taxon>Bacilli</taxon>
        <taxon>Bacillales</taxon>
        <taxon>Staphylococcaceae</taxon>
        <taxon>Aliicoccus</taxon>
    </lineage>
</organism>
<dbReference type="InterPro" id="IPR046826">
    <property type="entry name" value="PDH_N"/>
</dbReference>
<dbReference type="PANTHER" id="PTHR21363:SF0">
    <property type="entry name" value="PREPHENATE DEHYDROGENASE [NADP(+)]"/>
    <property type="match status" value="1"/>
</dbReference>
<keyword evidence="2" id="KW-0560">Oxidoreductase</keyword>
<dbReference type="InterPro" id="IPR050812">
    <property type="entry name" value="Preph/Arog_dehydrog"/>
</dbReference>
<feature type="domain" description="Prephenate/arogenate dehydrogenase" evidence="5">
    <location>
        <begin position="2"/>
        <end position="288"/>
    </location>
</feature>
<dbReference type="InterPro" id="IPR036291">
    <property type="entry name" value="NAD(P)-bd_dom_sf"/>
</dbReference>
<name>A0A662Z5H9_9STAP</name>
<evidence type="ECO:0000256" key="1">
    <source>
        <dbReference type="ARBA" id="ARBA00007964"/>
    </source>
</evidence>
<dbReference type="PROSITE" id="PS51176">
    <property type="entry name" value="PDH_ADH"/>
    <property type="match status" value="1"/>
</dbReference>
<dbReference type="InterPro" id="IPR003099">
    <property type="entry name" value="Prephen_DH"/>
</dbReference>
<dbReference type="GO" id="GO:0006571">
    <property type="term" value="P:tyrosine biosynthetic process"/>
    <property type="evidence" value="ECO:0007669"/>
    <property type="project" value="InterPro"/>
</dbReference>
<proteinExistence type="inferred from homology"/>
<gene>
    <name evidence="6" type="ORF">SAMN05192557_1923</name>
</gene>
<comment type="pathway">
    <text evidence="3">Amino-acid biosynthesis.</text>
</comment>
<evidence type="ECO:0000259" key="5">
    <source>
        <dbReference type="PROSITE" id="PS51176"/>
    </source>
</evidence>
<sequence>MKHIALVGLGVIGGTFAKAIDAHMPNTFKVTAIDKNEETLARAKEDGVIQHGEVTNQTILQDADLVIISLYPKVLKTFLETHAQDFKPGAIVTETSGIKQTMLDFIAPHIPSHVDFIFGHPMAGREKQGYNYADAAVFNKANYLITPTELNDRKNIEEFTNFLKSIGFGRVSEVTPRMHDTMIGYTSQLTHAIAVALMNSDDTSRETYKYVGDSFRDLTRIANINEYLWTELFLENKEALLESFDTFEAEMQRLKTAIQNDEVENMYDIFRQSSERRLAFEKSDSKRKD</sequence>
<dbReference type="InterPro" id="IPR008927">
    <property type="entry name" value="6-PGluconate_DH-like_C_sf"/>
</dbReference>
<dbReference type="Pfam" id="PF20463">
    <property type="entry name" value="PDH_C"/>
    <property type="match status" value="1"/>
</dbReference>
<evidence type="ECO:0000256" key="2">
    <source>
        <dbReference type="ARBA" id="ARBA00023002"/>
    </source>
</evidence>
<dbReference type="Proteomes" id="UP000243605">
    <property type="component" value="Unassembled WGS sequence"/>
</dbReference>
<keyword evidence="7" id="KW-1185">Reference proteome</keyword>
<protein>
    <submittedName>
        <fullName evidence="6">Prephenate dehydrogenase</fullName>
    </submittedName>
</protein>
<evidence type="ECO:0000256" key="4">
    <source>
        <dbReference type="SAM" id="Coils"/>
    </source>
</evidence>
<evidence type="ECO:0000313" key="6">
    <source>
        <dbReference type="EMBL" id="SEW17140.1"/>
    </source>
</evidence>
<comment type="similarity">
    <text evidence="1">Belongs to the prephenate/arogenate dehydrogenase family.</text>
</comment>
<dbReference type="Pfam" id="PF02153">
    <property type="entry name" value="PDH_N"/>
    <property type="match status" value="1"/>
</dbReference>
<dbReference type="SUPFAM" id="SSF48179">
    <property type="entry name" value="6-phosphogluconate dehydrogenase C-terminal domain-like"/>
    <property type="match status" value="1"/>
</dbReference>
<dbReference type="GO" id="GO:0004665">
    <property type="term" value="F:prephenate dehydrogenase (NADP+) activity"/>
    <property type="evidence" value="ECO:0007669"/>
    <property type="project" value="InterPro"/>
</dbReference>
<dbReference type="RefSeq" id="WP_091476381.1">
    <property type="nucleotide sequence ID" value="NZ_FOIT01000007.1"/>
</dbReference>
<evidence type="ECO:0000313" key="7">
    <source>
        <dbReference type="Proteomes" id="UP000243605"/>
    </source>
</evidence>
<accession>A0A662Z5H9</accession>
<dbReference type="SUPFAM" id="SSF51735">
    <property type="entry name" value="NAD(P)-binding Rossmann-fold domains"/>
    <property type="match status" value="1"/>
</dbReference>
<dbReference type="Gene3D" id="1.10.3660.10">
    <property type="entry name" value="6-phosphogluconate dehydrogenase C-terminal like domain"/>
    <property type="match status" value="1"/>
</dbReference>
<dbReference type="PANTHER" id="PTHR21363">
    <property type="entry name" value="PREPHENATE DEHYDROGENASE"/>
    <property type="match status" value="1"/>
</dbReference>
<dbReference type="GO" id="GO:0008977">
    <property type="term" value="F:prephenate dehydrogenase (NAD+) activity"/>
    <property type="evidence" value="ECO:0007669"/>
    <property type="project" value="InterPro"/>
</dbReference>
<dbReference type="AlphaFoldDB" id="A0A662Z5H9"/>
<dbReference type="InterPro" id="IPR046825">
    <property type="entry name" value="PDH_C"/>
</dbReference>
<dbReference type="EMBL" id="FOIT01000007">
    <property type="protein sequence ID" value="SEW17140.1"/>
    <property type="molecule type" value="Genomic_DNA"/>
</dbReference>
<dbReference type="OrthoDB" id="9802008at2"/>
<dbReference type="Gene3D" id="3.40.50.720">
    <property type="entry name" value="NAD(P)-binding Rossmann-like Domain"/>
    <property type="match status" value="1"/>
</dbReference>
<keyword evidence="4" id="KW-0175">Coiled coil</keyword>
<feature type="coiled-coil region" evidence="4">
    <location>
        <begin position="237"/>
        <end position="264"/>
    </location>
</feature>
<reference evidence="6 7" key="1">
    <citation type="submission" date="2016-10" db="EMBL/GenBank/DDBJ databases">
        <authorList>
            <person name="Varghese N."/>
            <person name="Submissions S."/>
        </authorList>
    </citation>
    <scope>NUCLEOTIDE SEQUENCE [LARGE SCALE GENOMIC DNA]</scope>
    <source>
        <strain evidence="6 7">IBRC-M10081</strain>
    </source>
</reference>
<evidence type="ECO:0000256" key="3">
    <source>
        <dbReference type="ARBA" id="ARBA00029440"/>
    </source>
</evidence>
<dbReference type="GO" id="GO:0070403">
    <property type="term" value="F:NAD+ binding"/>
    <property type="evidence" value="ECO:0007669"/>
    <property type="project" value="InterPro"/>
</dbReference>